<dbReference type="EMBL" id="JBIRPU010000021">
    <property type="protein sequence ID" value="MFI0795833.1"/>
    <property type="molecule type" value="Genomic_DNA"/>
</dbReference>
<feature type="domain" description="Ricin B lectin" evidence="2">
    <location>
        <begin position="48"/>
        <end position="181"/>
    </location>
</feature>
<accession>A0ABW7SV04</accession>
<name>A0ABW7SV04_9ACTN</name>
<organism evidence="3 4">
    <name type="scientific">Micromonospora rubida</name>
    <dbReference type="NCBI Taxonomy" id="2697657"/>
    <lineage>
        <taxon>Bacteria</taxon>
        <taxon>Bacillati</taxon>
        <taxon>Actinomycetota</taxon>
        <taxon>Actinomycetes</taxon>
        <taxon>Micromonosporales</taxon>
        <taxon>Micromonosporaceae</taxon>
        <taxon>Micromonospora</taxon>
    </lineage>
</organism>
<dbReference type="InterPro" id="IPR000772">
    <property type="entry name" value="Ricin_B_lectin"/>
</dbReference>
<dbReference type="Gene3D" id="2.80.10.50">
    <property type="match status" value="2"/>
</dbReference>
<dbReference type="SMART" id="SM00458">
    <property type="entry name" value="RICIN"/>
    <property type="match status" value="1"/>
</dbReference>
<evidence type="ECO:0000256" key="1">
    <source>
        <dbReference type="SAM" id="SignalP"/>
    </source>
</evidence>
<proteinExistence type="predicted"/>
<dbReference type="RefSeq" id="WP_396683413.1">
    <property type="nucleotide sequence ID" value="NZ_JBIRPU010000021.1"/>
</dbReference>
<dbReference type="InterPro" id="IPR035992">
    <property type="entry name" value="Ricin_B-like_lectins"/>
</dbReference>
<keyword evidence="1" id="KW-0732">Signal</keyword>
<reference evidence="3 4" key="1">
    <citation type="submission" date="2024-10" db="EMBL/GenBank/DDBJ databases">
        <title>The Natural Products Discovery Center: Release of the First 8490 Sequenced Strains for Exploring Actinobacteria Biosynthetic Diversity.</title>
        <authorList>
            <person name="Kalkreuter E."/>
            <person name="Kautsar S.A."/>
            <person name="Yang D."/>
            <person name="Bader C.D."/>
            <person name="Teijaro C.N."/>
            <person name="Fluegel L."/>
            <person name="Davis C.M."/>
            <person name="Simpson J.R."/>
            <person name="Lauterbach L."/>
            <person name="Steele A.D."/>
            <person name="Gui C."/>
            <person name="Meng S."/>
            <person name="Li G."/>
            <person name="Viehrig K."/>
            <person name="Ye F."/>
            <person name="Su P."/>
            <person name="Kiefer A.F."/>
            <person name="Nichols A."/>
            <person name="Cepeda A.J."/>
            <person name="Yan W."/>
            <person name="Fan B."/>
            <person name="Jiang Y."/>
            <person name="Adhikari A."/>
            <person name="Zheng C.-J."/>
            <person name="Schuster L."/>
            <person name="Cowan T.M."/>
            <person name="Smanski M.J."/>
            <person name="Chevrette M.G."/>
            <person name="De Carvalho L.P.S."/>
            <person name="Shen B."/>
        </authorList>
    </citation>
    <scope>NUCLEOTIDE SEQUENCE [LARGE SCALE GENOMIC DNA]</scope>
    <source>
        <strain evidence="3 4">NPDC021253</strain>
    </source>
</reference>
<evidence type="ECO:0000259" key="2">
    <source>
        <dbReference type="SMART" id="SM00458"/>
    </source>
</evidence>
<dbReference type="SUPFAM" id="SSF50370">
    <property type="entry name" value="Ricin B-like lectins"/>
    <property type="match status" value="1"/>
</dbReference>
<dbReference type="Proteomes" id="UP001611075">
    <property type="component" value="Unassembled WGS sequence"/>
</dbReference>
<dbReference type="PROSITE" id="PS50231">
    <property type="entry name" value="RICIN_B_LECTIN"/>
    <property type="match status" value="1"/>
</dbReference>
<comment type="caution">
    <text evidence="3">The sequence shown here is derived from an EMBL/GenBank/DDBJ whole genome shotgun (WGS) entry which is preliminary data.</text>
</comment>
<evidence type="ECO:0000313" key="3">
    <source>
        <dbReference type="EMBL" id="MFI0795833.1"/>
    </source>
</evidence>
<dbReference type="CDD" id="cd00161">
    <property type="entry name" value="beta-trefoil_Ricin-like"/>
    <property type="match status" value="1"/>
</dbReference>
<sequence length="185" mass="19481">MFNFRQSLSATLMVVLTAATGVVAGSAPTSAAPASTIGPMYSTTTIVNRATIVVGNPMCLDVPGGSTSNQLQVQQYNCNGGTNQQWEYIPGATAGYGQLRNVASQKCLDVRDTSSAAGAVVQQYICMNVPNQQWLYDSSSGYLMAMHSGGCAAVYALVYKSKTHQEVCGGGSAPYPIFTRWNASI</sequence>
<feature type="signal peptide" evidence="1">
    <location>
        <begin position="1"/>
        <end position="31"/>
    </location>
</feature>
<dbReference type="Pfam" id="PF00652">
    <property type="entry name" value="Ricin_B_lectin"/>
    <property type="match status" value="1"/>
</dbReference>
<protein>
    <submittedName>
        <fullName evidence="3">RICIN domain-containing protein</fullName>
    </submittedName>
</protein>
<feature type="chain" id="PRO_5046009549" evidence="1">
    <location>
        <begin position="32"/>
        <end position="185"/>
    </location>
</feature>
<gene>
    <name evidence="3" type="ORF">ACH4OY_24585</name>
</gene>
<evidence type="ECO:0000313" key="4">
    <source>
        <dbReference type="Proteomes" id="UP001611075"/>
    </source>
</evidence>
<keyword evidence="4" id="KW-1185">Reference proteome</keyword>